<organism evidence="1 2">
    <name type="scientific">Naganishia friedmannii</name>
    <dbReference type="NCBI Taxonomy" id="89922"/>
    <lineage>
        <taxon>Eukaryota</taxon>
        <taxon>Fungi</taxon>
        <taxon>Dikarya</taxon>
        <taxon>Basidiomycota</taxon>
        <taxon>Agaricomycotina</taxon>
        <taxon>Tremellomycetes</taxon>
        <taxon>Filobasidiales</taxon>
        <taxon>Filobasidiaceae</taxon>
        <taxon>Naganishia</taxon>
    </lineage>
</organism>
<dbReference type="EMBL" id="JASBWT010000006">
    <property type="protein sequence ID" value="KAJ9103992.1"/>
    <property type="molecule type" value="Genomic_DNA"/>
</dbReference>
<dbReference type="Proteomes" id="UP001227268">
    <property type="component" value="Unassembled WGS sequence"/>
</dbReference>
<comment type="caution">
    <text evidence="1">The sequence shown here is derived from an EMBL/GenBank/DDBJ whole genome shotgun (WGS) entry which is preliminary data.</text>
</comment>
<proteinExistence type="predicted"/>
<reference evidence="1" key="1">
    <citation type="submission" date="2023-04" db="EMBL/GenBank/DDBJ databases">
        <title>Draft Genome sequencing of Naganishia species isolated from polar environments using Oxford Nanopore Technology.</title>
        <authorList>
            <person name="Leo P."/>
            <person name="Venkateswaran K."/>
        </authorList>
    </citation>
    <scope>NUCLEOTIDE SEQUENCE</scope>
    <source>
        <strain evidence="1">MNA-CCFEE 5423</strain>
    </source>
</reference>
<evidence type="ECO:0000313" key="2">
    <source>
        <dbReference type="Proteomes" id="UP001227268"/>
    </source>
</evidence>
<sequence>MALFNSSFNKPSAGKQQASFANPFSSAFAPGSAPVVDPQAGNNRHNKRKRTSEANQQQQNRVSAYSGRDTVKSAQQNIEKLMKVLDKGGSLADKPLGKDKKKKRKSAGGKDGDEGAISMDELRRRLAEESGDDASGAKDGNDAEGQEQPKKKKIKHGLDGRPILPPGISSIAELQGQGKPTRPKPKQPQQASKQKRPPQPKKVESATTSVEPNADEKEEDEEDEEPETPAAPQPMTSLQSSLVNKLSSAKFRWLNEQLYTLPSTEAWNMMRKEGGSAFSDYHDSHRQQTAAWPSPPLPYIVSAIRKLAEASPSASNLIVDLGCGDASLAKELNGLDGFIVLSYDLVGDVQYLGGSDEEPPSAARGWVVPGDFLDSVPLPGEPGGHEHAQDGFELKAPQGTRKKGKKNAQKPAVMTAPQVVDSVVCCLSLMGVNWVGGIYEACRILKTGGTFHVAEVTSRLISNKEFIKLVESFGFHLEEHTAPTTHFDLFRFTKTSFAPLGVVKGQWAWDARVAEGTTIMKGCVYKKR</sequence>
<gene>
    <name evidence="1" type="ORF">QFC21_002455</name>
</gene>
<name>A0ACC2VYN4_9TREE</name>
<accession>A0ACC2VYN4</accession>
<keyword evidence="2" id="KW-1185">Reference proteome</keyword>
<evidence type="ECO:0000313" key="1">
    <source>
        <dbReference type="EMBL" id="KAJ9103992.1"/>
    </source>
</evidence>
<protein>
    <submittedName>
        <fullName evidence="1">Uncharacterized protein</fullName>
    </submittedName>
</protein>